<keyword evidence="2" id="KW-1185">Reference proteome</keyword>
<dbReference type="AlphaFoldDB" id="A0AAP8SN72"/>
<gene>
    <name evidence="1" type="ORF">C0029_07830</name>
</gene>
<reference evidence="1 2" key="1">
    <citation type="submission" date="2018-01" db="EMBL/GenBank/DDBJ databases">
        <title>The draft genome sequence of Halioglobus japonicus S1-36.</title>
        <authorList>
            <person name="Du Z.-J."/>
            <person name="Shi M.-J."/>
        </authorList>
    </citation>
    <scope>NUCLEOTIDE SEQUENCE [LARGE SCALE GENOMIC DNA]</scope>
    <source>
        <strain evidence="1 2">S1-36</strain>
    </source>
</reference>
<dbReference type="Proteomes" id="UP000235162">
    <property type="component" value="Unassembled WGS sequence"/>
</dbReference>
<name>A0AAP8SN72_9GAMM</name>
<organism evidence="1 2">
    <name type="scientific">Halioglobus japonicus</name>
    <dbReference type="NCBI Taxonomy" id="930805"/>
    <lineage>
        <taxon>Bacteria</taxon>
        <taxon>Pseudomonadati</taxon>
        <taxon>Pseudomonadota</taxon>
        <taxon>Gammaproteobacteria</taxon>
        <taxon>Cellvibrionales</taxon>
        <taxon>Halieaceae</taxon>
        <taxon>Halioglobus</taxon>
    </lineage>
</organism>
<proteinExistence type="predicted"/>
<comment type="caution">
    <text evidence="1">The sequence shown here is derived from an EMBL/GenBank/DDBJ whole genome shotgun (WGS) entry which is preliminary data.</text>
</comment>
<evidence type="ECO:0000313" key="1">
    <source>
        <dbReference type="EMBL" id="PLW86327.1"/>
    </source>
</evidence>
<sequence>MLISLLLFELLVGGIQYSSQGSTLPGEAPFDVIDVCYREPYRATGLEYSGLDLTRFSVNLAMVKMKSGIKHVQQSTGDQVQADLFVSFPMGSTLRRFTLQRFATRGRHFSGQILNQQNLTVDHREAPPGRSKIGLALVRAGTGRVRASGQQKRQH</sequence>
<dbReference type="EMBL" id="PKUR01000002">
    <property type="protein sequence ID" value="PLW86327.1"/>
    <property type="molecule type" value="Genomic_DNA"/>
</dbReference>
<evidence type="ECO:0000313" key="2">
    <source>
        <dbReference type="Proteomes" id="UP000235162"/>
    </source>
</evidence>
<protein>
    <submittedName>
        <fullName evidence="1">Uncharacterized protein</fullName>
    </submittedName>
</protein>
<accession>A0AAP8SN72</accession>